<feature type="non-terminal residue" evidence="2">
    <location>
        <position position="1"/>
    </location>
</feature>
<dbReference type="AlphaFoldDB" id="A0AAW0XZH7"/>
<dbReference type="Proteomes" id="UP001445076">
    <property type="component" value="Unassembled WGS sequence"/>
</dbReference>
<name>A0AAW0XZH7_CHEQU</name>
<comment type="caution">
    <text evidence="2">The sequence shown here is derived from an EMBL/GenBank/DDBJ whole genome shotgun (WGS) entry which is preliminary data.</text>
</comment>
<gene>
    <name evidence="2" type="ORF">OTU49_015721</name>
</gene>
<organism evidence="2 3">
    <name type="scientific">Cherax quadricarinatus</name>
    <name type="common">Australian red claw crayfish</name>
    <dbReference type="NCBI Taxonomy" id="27406"/>
    <lineage>
        <taxon>Eukaryota</taxon>
        <taxon>Metazoa</taxon>
        <taxon>Ecdysozoa</taxon>
        <taxon>Arthropoda</taxon>
        <taxon>Crustacea</taxon>
        <taxon>Multicrustacea</taxon>
        <taxon>Malacostraca</taxon>
        <taxon>Eumalacostraca</taxon>
        <taxon>Eucarida</taxon>
        <taxon>Decapoda</taxon>
        <taxon>Pleocyemata</taxon>
        <taxon>Astacidea</taxon>
        <taxon>Parastacoidea</taxon>
        <taxon>Parastacidae</taxon>
        <taxon>Cherax</taxon>
    </lineage>
</organism>
<accession>A0AAW0XZH7</accession>
<evidence type="ECO:0000313" key="2">
    <source>
        <dbReference type="EMBL" id="KAK8749182.1"/>
    </source>
</evidence>
<proteinExistence type="predicted"/>
<keyword evidence="1" id="KW-0812">Transmembrane</keyword>
<feature type="transmembrane region" description="Helical" evidence="1">
    <location>
        <begin position="74"/>
        <end position="94"/>
    </location>
</feature>
<feature type="transmembrane region" description="Helical" evidence="1">
    <location>
        <begin position="106"/>
        <end position="129"/>
    </location>
</feature>
<sequence length="148" mass="14698">KNLLVRHLVVTRNVARVTGVKGTSGAICDIGRAAARVICEVGRADGVTCGVATVTGGIRHAGGATIAVGRATGLVMLAELVLSGVVLMLTICVGKTTGGATCVGRAARRVTMLAGVLVSGVLVVSHVGLAEELVVLLVGRALGGFQGC</sequence>
<keyword evidence="1" id="KW-1133">Transmembrane helix</keyword>
<evidence type="ECO:0000256" key="1">
    <source>
        <dbReference type="SAM" id="Phobius"/>
    </source>
</evidence>
<evidence type="ECO:0000313" key="3">
    <source>
        <dbReference type="Proteomes" id="UP001445076"/>
    </source>
</evidence>
<protein>
    <submittedName>
        <fullName evidence="2">Uncharacterized protein</fullName>
    </submittedName>
</protein>
<dbReference type="EMBL" id="JARKIK010000010">
    <property type="protein sequence ID" value="KAK8749182.1"/>
    <property type="molecule type" value="Genomic_DNA"/>
</dbReference>
<keyword evidence="1" id="KW-0472">Membrane</keyword>
<reference evidence="2 3" key="1">
    <citation type="journal article" date="2024" name="BMC Genomics">
        <title>Genome assembly of redclaw crayfish (Cherax quadricarinatus) provides insights into its immune adaptation and hypoxia tolerance.</title>
        <authorList>
            <person name="Liu Z."/>
            <person name="Zheng J."/>
            <person name="Li H."/>
            <person name="Fang K."/>
            <person name="Wang S."/>
            <person name="He J."/>
            <person name="Zhou D."/>
            <person name="Weng S."/>
            <person name="Chi M."/>
            <person name="Gu Z."/>
            <person name="He J."/>
            <person name="Li F."/>
            <person name="Wang M."/>
        </authorList>
    </citation>
    <scope>NUCLEOTIDE SEQUENCE [LARGE SCALE GENOMIC DNA]</scope>
    <source>
        <strain evidence="2">ZL_2023a</strain>
    </source>
</reference>
<keyword evidence="3" id="KW-1185">Reference proteome</keyword>